<sequence length="544" mass="59851">MRFGPDDEHVSLYGKPLYQRGGQLLLKTLTGSYGYADENGHEVLAANNRNNPQRYPSLPVDRLLKAFAQEQQWCIESIRISHVQLLGTTGQFQKLASCLTQCHTLKSVIFGDSRTASLVSSGGDSSMEHSSLETTTTNNHSEEHYAWCGFDTMVGALSKAPHLQEVSLQNMPELSGQALGALCRSTSISKLQLLLSQSVLPTGSITGDYLRNMTESLQTNQTMKELRIFGVLDYDACHYLSQMLLVNRTLQKLALKIKLKPSAQTTSHIHDDNNLEECHLPLVAPSTHSPLPLLDALASPQCSLTSLEIYISGSRPDLEAYATAFTAALQVNQSLQHLNVIFYGLDTTTAIAAAATGGAGATLGGALAAMRTNELWMTRLAQTLKNGNYTLQQILINHGLLDLTDVVKFYLRLNRAGRKQICQFRSAVVDDAERDEDFVYDDRVVTSSPSSSAVTMITAPRPSEFDLWVATLARVRNDLSCIFYFLSCNPTLFCGADNNNNRTAPLGSARRVIHAGERRTSSRAVAWRNEALVEDGRPPLKKKR</sequence>
<dbReference type="Gene3D" id="3.80.10.10">
    <property type="entry name" value="Ribonuclease Inhibitor"/>
    <property type="match status" value="1"/>
</dbReference>
<accession>A0A9N8D8Y1</accession>
<name>A0A9N8D8Y1_9STRA</name>
<protein>
    <submittedName>
        <fullName evidence="1">Uncharacterized protein</fullName>
    </submittedName>
</protein>
<gene>
    <name evidence="1" type="ORF">SEMRO_19_G013270.1</name>
</gene>
<keyword evidence="2" id="KW-1185">Reference proteome</keyword>
<comment type="caution">
    <text evidence="1">The sequence shown here is derived from an EMBL/GenBank/DDBJ whole genome shotgun (WGS) entry which is preliminary data.</text>
</comment>
<dbReference type="Proteomes" id="UP001153069">
    <property type="component" value="Unassembled WGS sequence"/>
</dbReference>
<proteinExistence type="predicted"/>
<organism evidence="1 2">
    <name type="scientific">Seminavis robusta</name>
    <dbReference type="NCBI Taxonomy" id="568900"/>
    <lineage>
        <taxon>Eukaryota</taxon>
        <taxon>Sar</taxon>
        <taxon>Stramenopiles</taxon>
        <taxon>Ochrophyta</taxon>
        <taxon>Bacillariophyta</taxon>
        <taxon>Bacillariophyceae</taxon>
        <taxon>Bacillariophycidae</taxon>
        <taxon>Naviculales</taxon>
        <taxon>Naviculaceae</taxon>
        <taxon>Seminavis</taxon>
    </lineage>
</organism>
<evidence type="ECO:0000313" key="2">
    <source>
        <dbReference type="Proteomes" id="UP001153069"/>
    </source>
</evidence>
<reference evidence="1" key="1">
    <citation type="submission" date="2020-06" db="EMBL/GenBank/DDBJ databases">
        <authorList>
            <consortium name="Plant Systems Biology data submission"/>
        </authorList>
    </citation>
    <scope>NUCLEOTIDE SEQUENCE</scope>
    <source>
        <strain evidence="1">D6</strain>
    </source>
</reference>
<evidence type="ECO:0000313" key="1">
    <source>
        <dbReference type="EMBL" id="CAB9497376.1"/>
    </source>
</evidence>
<dbReference type="EMBL" id="CAICTM010000019">
    <property type="protein sequence ID" value="CAB9497376.1"/>
    <property type="molecule type" value="Genomic_DNA"/>
</dbReference>
<dbReference type="InterPro" id="IPR032675">
    <property type="entry name" value="LRR_dom_sf"/>
</dbReference>
<dbReference type="AlphaFoldDB" id="A0A9N8D8Y1"/>
<dbReference type="SUPFAM" id="SSF52047">
    <property type="entry name" value="RNI-like"/>
    <property type="match status" value="1"/>
</dbReference>